<feature type="compositionally biased region" description="Basic and acidic residues" evidence="2">
    <location>
        <begin position="1195"/>
        <end position="1214"/>
    </location>
</feature>
<keyword evidence="5" id="KW-1185">Reference proteome</keyword>
<evidence type="ECO:0000256" key="2">
    <source>
        <dbReference type="SAM" id="MobiDB-lite"/>
    </source>
</evidence>
<dbReference type="Gene3D" id="3.40.50.150">
    <property type="entry name" value="Vaccinia Virus protein VP39"/>
    <property type="match status" value="1"/>
</dbReference>
<dbReference type="InterPro" id="IPR052933">
    <property type="entry name" value="DNA_Protect_Modify"/>
</dbReference>
<evidence type="ECO:0000256" key="1">
    <source>
        <dbReference type="SAM" id="Coils"/>
    </source>
</evidence>
<dbReference type="Proteomes" id="UP001325248">
    <property type="component" value="Chromosome"/>
</dbReference>
<dbReference type="InterPro" id="IPR006935">
    <property type="entry name" value="Helicase/UvrB_N"/>
</dbReference>
<accession>A0ABZ0U3S8</accession>
<feature type="region of interest" description="Disordered" evidence="2">
    <location>
        <begin position="273"/>
        <end position="445"/>
    </location>
</feature>
<feature type="compositionally biased region" description="Basic and acidic residues" evidence="2">
    <location>
        <begin position="308"/>
        <end position="317"/>
    </location>
</feature>
<dbReference type="Gene3D" id="3.40.50.300">
    <property type="entry name" value="P-loop containing nucleotide triphosphate hydrolases"/>
    <property type="match status" value="2"/>
</dbReference>
<keyword evidence="1" id="KW-0175">Coiled coil</keyword>
<evidence type="ECO:0000259" key="3">
    <source>
        <dbReference type="SMART" id="SM00487"/>
    </source>
</evidence>
<evidence type="ECO:0000313" key="5">
    <source>
        <dbReference type="Proteomes" id="UP001325248"/>
    </source>
</evidence>
<dbReference type="InterPro" id="IPR029063">
    <property type="entry name" value="SAM-dependent_MTases_sf"/>
</dbReference>
<dbReference type="SUPFAM" id="SSF52540">
    <property type="entry name" value="P-loop containing nucleoside triphosphate hydrolases"/>
    <property type="match status" value="2"/>
</dbReference>
<dbReference type="InterPro" id="IPR027417">
    <property type="entry name" value="P-loop_NTPase"/>
</dbReference>
<feature type="domain" description="Helicase ATP-binding" evidence="3">
    <location>
        <begin position="2153"/>
        <end position="2424"/>
    </location>
</feature>
<feature type="compositionally biased region" description="Polar residues" evidence="2">
    <location>
        <begin position="1273"/>
        <end position="1282"/>
    </location>
</feature>
<dbReference type="InterPro" id="IPR014001">
    <property type="entry name" value="Helicase_ATP-bd"/>
</dbReference>
<feature type="compositionally biased region" description="Basic and acidic residues" evidence="2">
    <location>
        <begin position="1076"/>
        <end position="1086"/>
    </location>
</feature>
<feature type="region of interest" description="Disordered" evidence="2">
    <location>
        <begin position="1273"/>
        <end position="1322"/>
    </location>
</feature>
<name>A0ABZ0U3S8_9FIRM</name>
<feature type="coiled-coil region" evidence="1">
    <location>
        <begin position="2897"/>
        <end position="2952"/>
    </location>
</feature>
<organism evidence="4 5">
    <name type="scientific">Blautia producta</name>
    <dbReference type="NCBI Taxonomy" id="33035"/>
    <lineage>
        <taxon>Bacteria</taxon>
        <taxon>Bacillati</taxon>
        <taxon>Bacillota</taxon>
        <taxon>Clostridia</taxon>
        <taxon>Lachnospirales</taxon>
        <taxon>Lachnospiraceae</taxon>
        <taxon>Blautia</taxon>
    </lineage>
</organism>
<sequence length="3054" mass="344225">MRKYDVISALSEETSKRVTRNEESWKKYLNTASRLYKYPFKDQLLIYAQRPDATACASIEIWNEKMHCWVNKGAKGIALLDEEGSPYTGLRYVFDISDVHKARRIGRFPQLWEMREEHQEAVLNRLEGIYGDTNKETRFVDRIREIASRIAQDCYGELASDMEYLKEGSFLEELDELNIAVRVRETLADSIAYTVLKRCGMEDAELAEEIQFPYIHEFNTIETLSHIGDSISDLSKPVLMEIGKAIGAYDREIAGKEASRNFVEKGLANTSDTRYNALKRESETEDVQPTTQTGNAGERGNNDESDLREERGLHDTDVTGGRAAGGDAYEIRTDEEELLTGTQEGDLHRASAEREAERASSDHSGAGGAEDGTADRADDEAGGSDGKTQGGEPDALGSEDEQHQALGGGNRTEGAGIQPVSEEATEKTENKDLPEPDSGEPLPGLSLSEIEKGILQFDEFMVHKCPDIAGVMLFEPDKDKQTEYIKNSYRHKEFTKFYVGEERAGYRADENGLTVWKGSYLNRTAEATVSWEAVRDSIAFYMEKGEYLKEGQIPQWEEPKEKEVYQQLSLFPTIEEQIGTIEAAQAGEKYIMPAAFSLPKEQLEAILRTGGGRDNSRSRIYAKYQQGKTPEEMAEFLKNEYRTTGKGFDFGSNPISVWFNESGMSIGYGMSAKENPVAVMGWQEIEGVVRSMVENGSYMGANEVFLVDAVERQRVSNDLFNFFRDGIGEIPENIPIKTYNHPESMTNLCELLSTQEGRDVVAGELSHAKEQIEAGEKQIRWRYVKKPEHLLSEIADLSTEKTEYPVQDSVEVLHEDFITQDEIDERLTGGSNYHHGQFRIYEYFMEGHDKKENIAFLKNEYGTGGGSPALIGSDRSDEWHDSKGIKLGKGRIGDPYAKVLLKWNVVEKRIRELVSADKYLTPKGKEAFAQYKKEQAEEAMRREQEKLEHGIRVECKDAIEKAIAEKFDGYTLPRDTAEGVIRQYGKERVEIVLANTITHLSHDERFSQNNKEWAESLVPSADWQTRDYIITSHPAVLDGFTNQARRFIERDREPEKMAVPEQEAEMSGDNVQSPEPENKSSDSEKALAERLAEMSVVVKICGALSMKDVVGWNEDTGAVAIEDADRRLEGKAVYDTLFLEAADYVLMQSLSGNAEKVVEMDVLLKEAQKYAARYENEPEQQREGHAAEISEAEPTGERREENHPDAEQEKRTEELEQEETVRFTVTETSDAFTEPYAVWDSETQDYYATGDGTVPTFDTSEEADVFCHKLNESSQTENLQETGQKETKDIASEPENVTEETEQPGTVDVSGTKNPAEKDDFPDIDTQAVREGLEKAGIVDGQLVDETALENDPFIRQVMGDVETLTGGKPPEPGKAPQKEPEIDKTGAVNYHISFNEAENTGKGFAPKEKFRQNVEAIRTLEKIESERRTATPEEQEVLAKYVGWGGLADAFDSSKANWANEYQELKSLLSPEEYASARESTLNAHYTSPVIIQAIYDAVGKMGFTRGNVLDPAAGIGNFYGCLPEEMAGSRLYGAELDGITGRIAKQLYPHADIKITGFENTNYPNDFFDVAVGNVPFGQYKVSDRQYDKHNFLIHDYFFAKTLDKVRPGGIVAFVTSKGTMDKKNPEVRKYLAQRAELLGAVRLPNTAFKENAGTEVTSDILFLKKRDRVLDIEPDWVHLTEKDGIVINQYFADHPEMVLGRMEMVSGAHGMESACLPDTSLPLSAQLKHALSYVEGSIEQADFNEIDDELARENIPADPEVKNYSYTVVDDKVYYRENSIMKPVDVSEKAKQRMKGMVAIRDCTQELINFQLDEYPEDMILNKQAELNQLYDDFSKKFGLLNSQTNRRAFNQDSSYCLLCSLENLDDEGNFLGKADMFSKRTIKKQEVVTSVDTASEALAVSLSEKAGVDLAYMSELADKSVEEITKELAGVIFQNPVTEEWETADEYLSGNVREKLSVARTFAENHPEYAINVSSLESVQPKELDASEIEVRVGATWISPKYIEDFMRETFETPEYLFDRNTMGVLYSNVTGQWNVKGKNADRGNALVNMTYGTGRANAYKILEDSLNLRDTRIFDIVTEDGKEKRVLNKKETTLASQKQEAIREAFKDWVFRDPERRQDLCAKYNELFNSTRPREYDGSHLKFPGMTPDIVLRPHQLNAVAHQLYGDNTLLAHCVGAGKTFEMIAAAMENKRLGLCQKSLFVVPNHLTEQWASDFLRLYPGANILAATKKDFEPANRKKFCSRIATGDYDAVIIGHSQFEKIPLSTERQMAMIERQITEIEMAIETLKAENGERYSIKQMEKTKKSLSARLSRLNDSSRKDNVVTFEQLGVDRLFVDESHNYKNLFLYTKMRNVAGIAQTEAQKSSDMFAKCQYMDELTGGKGITFATGTPISNSMTELYTNMRYLQYNTLQRLGLGHFDSWAASFGETQTAIELAPEGTGYRAKTRFAKFFNLPELIALFKESADIQTPDMLKLPVPEADYENIVLKPSEYQQDMVQSLADRAEAVRDRKVQPNIDNMLKITNDGRKLALDQRLINAMLPDEENSKATTCVDKAFEIWEQTKEQKSAQLIFCDLSTPKGDGTFNVYEDIRDKLMAKGVPENEIAFIHDANTETRKAELFAKVRSGQVRFLLGSTAKMGAGTNVQDRLIALHHLDVPWRPSDIEQQEGRILRQGNMNDKVKIFRYVTEGTFDSYSWQLIENKQKFIGQIMTSKSPVRSCEDIDEAALTYAEVKALATGNPYIKEKMDLDIQVSKLKLLKANHTSQKYRLEDNIVKHYPVQIAAMKERLAGYRADIQTYAQNKFPDKDTFSIKIGNRVYTDKKEAGAALIDMCRSAKQPNMAVTIGEYQGFKMSVSFDSFFSKFTVNLKGSISHEVEIGTDPLGNLQRLSNALEGMTGRMDTVAQKLENVEHQLETAKVEVTKPFAQEAELAEKLERLTELNALLNMDEKGGDGIDMDDEPEIDGEQEELDTEETGRDAEAVADAPFKPQMNRAVSEKTAEHRKERILADSPRGRISVKEKLAEMREKAYGKKMQEKPDLQKGKGKEESL</sequence>
<feature type="compositionally biased region" description="Basic and acidic residues" evidence="2">
    <location>
        <begin position="1174"/>
        <end position="1188"/>
    </location>
</feature>
<feature type="region of interest" description="Disordered" evidence="2">
    <location>
        <begin position="1363"/>
        <end position="1384"/>
    </location>
</feature>
<feature type="compositionally biased region" description="Basic and acidic residues" evidence="2">
    <location>
        <begin position="345"/>
        <end position="361"/>
    </location>
</feature>
<feature type="region of interest" description="Disordered" evidence="2">
    <location>
        <begin position="1174"/>
        <end position="1222"/>
    </location>
</feature>
<feature type="compositionally biased region" description="Basic and acidic residues" evidence="2">
    <location>
        <begin position="424"/>
        <end position="434"/>
    </location>
</feature>
<evidence type="ECO:0000313" key="4">
    <source>
        <dbReference type="EMBL" id="WPX71876.1"/>
    </source>
</evidence>
<feature type="coiled-coil region" evidence="1">
    <location>
        <begin position="2275"/>
        <end position="2322"/>
    </location>
</feature>
<dbReference type="InterPro" id="IPR024383">
    <property type="entry name" value="DUF3849"/>
</dbReference>
<feature type="compositionally biased region" description="Acidic residues" evidence="2">
    <location>
        <begin position="2959"/>
        <end position="2977"/>
    </location>
</feature>
<gene>
    <name evidence="4" type="ORF">BLCOC_02000</name>
</gene>
<dbReference type="Pfam" id="PF04851">
    <property type="entry name" value="ResIII"/>
    <property type="match status" value="1"/>
</dbReference>
<feature type="compositionally biased region" description="Basic and acidic residues" evidence="2">
    <location>
        <begin position="2999"/>
        <end position="3012"/>
    </location>
</feature>
<dbReference type="SMART" id="SM00487">
    <property type="entry name" value="DEXDc"/>
    <property type="match status" value="1"/>
</dbReference>
<feature type="coiled-coil region" evidence="1">
    <location>
        <begin position="926"/>
        <end position="953"/>
    </location>
</feature>
<feature type="region of interest" description="Disordered" evidence="2">
    <location>
        <begin position="1051"/>
        <end position="1086"/>
    </location>
</feature>
<dbReference type="PANTHER" id="PTHR41313:SF1">
    <property type="entry name" value="DNA METHYLASE ADENINE-SPECIFIC DOMAIN-CONTAINING PROTEIN"/>
    <property type="match status" value="1"/>
</dbReference>
<dbReference type="Pfam" id="PF12960">
    <property type="entry name" value="DUF3849"/>
    <property type="match status" value="1"/>
</dbReference>
<protein>
    <recommendedName>
        <fullName evidence="3">Helicase ATP-binding domain-containing protein</fullName>
    </recommendedName>
</protein>
<feature type="compositionally biased region" description="Basic and acidic residues" evidence="2">
    <location>
        <begin position="3021"/>
        <end position="3054"/>
    </location>
</feature>
<dbReference type="EMBL" id="CP136422">
    <property type="protein sequence ID" value="WPX71876.1"/>
    <property type="molecule type" value="Genomic_DNA"/>
</dbReference>
<feature type="region of interest" description="Disordered" evidence="2">
    <location>
        <begin position="2952"/>
        <end position="3054"/>
    </location>
</feature>
<dbReference type="PANTHER" id="PTHR41313">
    <property type="entry name" value="ADENINE-SPECIFIC METHYLTRANSFERASE"/>
    <property type="match status" value="1"/>
</dbReference>
<proteinExistence type="predicted"/>
<dbReference type="SUPFAM" id="SSF53335">
    <property type="entry name" value="S-adenosyl-L-methionine-dependent methyltransferases"/>
    <property type="match status" value="1"/>
</dbReference>
<reference evidence="4" key="1">
    <citation type="submission" date="2023-10" db="EMBL/GenBank/DDBJ databases">
        <title>Genome sequence of Blautia coccoides DSM 935.</title>
        <authorList>
            <person name="Boeer T."/>
            <person name="Bengelsdorf F.R."/>
            <person name="Daniel R."/>
            <person name="Poehlein A."/>
        </authorList>
    </citation>
    <scope>NUCLEOTIDE SEQUENCE [LARGE SCALE GENOMIC DNA]</scope>
    <source>
        <strain evidence="4">DSM 935</strain>
    </source>
</reference>